<dbReference type="SUPFAM" id="SSF51182">
    <property type="entry name" value="RmlC-like cupins"/>
    <property type="match status" value="1"/>
</dbReference>
<dbReference type="FunFam" id="2.60.120.10:FF:000032">
    <property type="entry name" value="Mannose-1-phosphate guanylyltransferase/mannose-6-phosphate isomerase"/>
    <property type="match status" value="1"/>
</dbReference>
<evidence type="ECO:0000256" key="6">
    <source>
        <dbReference type="ARBA" id="ARBA00023134"/>
    </source>
</evidence>
<dbReference type="FunFam" id="3.90.550.10:FF:000046">
    <property type="entry name" value="Mannose-1-phosphate guanylyltransferase (GDP)"/>
    <property type="match status" value="1"/>
</dbReference>
<dbReference type="eggNOG" id="COG0836">
    <property type="taxonomic scope" value="Bacteria"/>
</dbReference>
<dbReference type="HOGENOM" id="CLU_035527_1_0_0"/>
<organism evidence="12 13">
    <name type="scientific">Aminomonas paucivorans DSM 12260</name>
    <dbReference type="NCBI Taxonomy" id="584708"/>
    <lineage>
        <taxon>Bacteria</taxon>
        <taxon>Thermotogati</taxon>
        <taxon>Synergistota</taxon>
        <taxon>Synergistia</taxon>
        <taxon>Synergistales</taxon>
        <taxon>Synergistaceae</taxon>
        <taxon>Aminomonas</taxon>
    </lineage>
</organism>
<dbReference type="InterPro" id="IPR029044">
    <property type="entry name" value="Nucleotide-diphossugar_trans"/>
</dbReference>
<dbReference type="EMBL" id="CM001022">
    <property type="protein sequence ID" value="EFQ24649.1"/>
    <property type="molecule type" value="Genomic_DNA"/>
</dbReference>
<dbReference type="NCBIfam" id="TIGR01479">
    <property type="entry name" value="GMP_PMI"/>
    <property type="match status" value="1"/>
</dbReference>
<evidence type="ECO:0000256" key="5">
    <source>
        <dbReference type="ARBA" id="ARBA00022741"/>
    </source>
</evidence>
<proteinExistence type="inferred from homology"/>
<evidence type="ECO:0000259" key="9">
    <source>
        <dbReference type="Pfam" id="PF00483"/>
    </source>
</evidence>
<keyword evidence="12" id="KW-0413">Isomerase</keyword>
<protein>
    <recommendedName>
        <fullName evidence="2">mannose-1-phosphate guanylyltransferase</fullName>
        <ecNumber evidence="2">2.7.7.13</ecNumber>
    </recommendedName>
</protein>
<dbReference type="Pfam" id="PF01050">
    <property type="entry name" value="MannoseP_isomer"/>
    <property type="match status" value="1"/>
</dbReference>
<dbReference type="InterPro" id="IPR005835">
    <property type="entry name" value="NTP_transferase_dom"/>
</dbReference>
<dbReference type="GO" id="GO:0004475">
    <property type="term" value="F:mannose-1-phosphate guanylyltransferase (GTP) activity"/>
    <property type="evidence" value="ECO:0007669"/>
    <property type="project" value="UniProtKB-EC"/>
</dbReference>
<dbReference type="GO" id="GO:0016853">
    <property type="term" value="F:isomerase activity"/>
    <property type="evidence" value="ECO:0007669"/>
    <property type="project" value="UniProtKB-KW"/>
</dbReference>
<gene>
    <name evidence="12" type="ORF">Apau_2240</name>
</gene>
<dbReference type="InterPro" id="IPR054566">
    <property type="entry name" value="ManC/GMP-like_b-helix"/>
</dbReference>
<comment type="similarity">
    <text evidence="1 8">Belongs to the mannose-6-phosphate isomerase type 2 family.</text>
</comment>
<dbReference type="Pfam" id="PF00483">
    <property type="entry name" value="NTP_transferase"/>
    <property type="match status" value="1"/>
</dbReference>
<dbReference type="PaxDb" id="584708-Apau_2240"/>
<name>E3CZF2_9BACT</name>
<feature type="domain" description="MannoseP isomerase/GMP-like beta-helix" evidence="11">
    <location>
        <begin position="295"/>
        <end position="344"/>
    </location>
</feature>
<dbReference type="InterPro" id="IPR051161">
    <property type="entry name" value="Mannose-6P_isomerase_type2"/>
</dbReference>
<dbReference type="GO" id="GO:0009298">
    <property type="term" value="P:GDP-mannose biosynthetic process"/>
    <property type="evidence" value="ECO:0007669"/>
    <property type="project" value="TreeGrafter"/>
</dbReference>
<evidence type="ECO:0000313" key="13">
    <source>
        <dbReference type="Proteomes" id="UP000005096"/>
    </source>
</evidence>
<dbReference type="PANTHER" id="PTHR46390">
    <property type="entry name" value="MANNOSE-1-PHOSPHATE GUANYLYLTRANSFERASE"/>
    <property type="match status" value="1"/>
</dbReference>
<dbReference type="CDD" id="cd02213">
    <property type="entry name" value="cupin_PMI_typeII_C"/>
    <property type="match status" value="1"/>
</dbReference>
<dbReference type="eggNOG" id="COG0662">
    <property type="taxonomic scope" value="Bacteria"/>
</dbReference>
<dbReference type="Gene3D" id="3.90.550.10">
    <property type="entry name" value="Spore Coat Polysaccharide Biosynthesis Protein SpsA, Chain A"/>
    <property type="match status" value="1"/>
</dbReference>
<comment type="catalytic activity">
    <reaction evidence="7">
        <text>alpha-D-mannose 1-phosphate + GTP + H(+) = GDP-alpha-D-mannose + diphosphate</text>
        <dbReference type="Rhea" id="RHEA:15229"/>
        <dbReference type="ChEBI" id="CHEBI:15378"/>
        <dbReference type="ChEBI" id="CHEBI:33019"/>
        <dbReference type="ChEBI" id="CHEBI:37565"/>
        <dbReference type="ChEBI" id="CHEBI:57527"/>
        <dbReference type="ChEBI" id="CHEBI:58409"/>
        <dbReference type="EC" id="2.7.7.13"/>
    </reaction>
</comment>
<accession>E3CZF2</accession>
<sequence>MTQDPQLHLLLLAGGSGTRLWPLSRQELPKQFLPLTDSRSLLQETVLRVLRLTPPERIRVVTGESFRALVTQQAQACAASLEDPVISEPQGKNTAAAIALGVARLVEEGASGEDLVLVCPCDHAVAHVDRFVEAVALARQAAEEGYLVTFGIVPDRPETGYGYLQTEPLPDRPFLKVAQFVEKPDAERAAAFLEQGGFFWNGGIFCFRVDAFLEALREWAPEIGEPAAAGEAALRAAYPGLPSRSIDYALMEKAPRVACVPLDAGWSDVGSWDAVYDLAKKDLSGNALFGDARLLDGQDNLVFARERLVVGVDLTETIVVDTPDAVFVAPRGSSQKVREVVRQLQEEGRRELVEAPVSARPWGAYRVVSQSGRYKVKQITILPGARLSLQYHHHRSEHWVVVQGTAKVEVDGTERLFHEGESVFVPKGSRHRLGNPGKIPLEIVEVQCGEYLGEDDIVRLSDDFRRVPEV</sequence>
<evidence type="ECO:0000259" key="11">
    <source>
        <dbReference type="Pfam" id="PF22640"/>
    </source>
</evidence>
<evidence type="ECO:0000256" key="8">
    <source>
        <dbReference type="RuleBase" id="RU004190"/>
    </source>
</evidence>
<reference evidence="12 13" key="1">
    <citation type="journal article" date="2010" name="Stand. Genomic Sci.">
        <title>Non-contiguous finished genome sequence of Aminomonas paucivorans type strain (GLU-3).</title>
        <authorList>
            <person name="Pitluck S."/>
            <person name="Yasawong M."/>
            <person name="Held B."/>
            <person name="Lapidus A."/>
            <person name="Nolan M."/>
            <person name="Copeland A."/>
            <person name="Lucas S."/>
            <person name="Del Rio T.G."/>
            <person name="Tice H."/>
            <person name="Cheng J.F."/>
            <person name="Chertkov O."/>
            <person name="Goodwin L."/>
            <person name="Tapia R."/>
            <person name="Han C."/>
            <person name="Liolios K."/>
            <person name="Ivanova N."/>
            <person name="Mavromatis K."/>
            <person name="Ovchinnikova G."/>
            <person name="Pati A."/>
            <person name="Chen A."/>
            <person name="Palaniappan K."/>
            <person name="Land M."/>
            <person name="Hauser L."/>
            <person name="Chang Y.J."/>
            <person name="Jeffries C.D."/>
            <person name="Pukall R."/>
            <person name="Spring S."/>
            <person name="Rohde M."/>
            <person name="Sikorski J."/>
            <person name="Goker M."/>
            <person name="Woyke T."/>
            <person name="Bristow J."/>
            <person name="Eisen J.A."/>
            <person name="Markowitz V."/>
            <person name="Hugenholtz P."/>
            <person name="Kyrpides N.C."/>
            <person name="Klenk H.P."/>
        </authorList>
    </citation>
    <scope>NUCLEOTIDE SEQUENCE [LARGE SCALE GENOMIC DNA]</scope>
    <source>
        <strain evidence="12 13">DSM 12260</strain>
    </source>
</reference>
<evidence type="ECO:0000256" key="1">
    <source>
        <dbReference type="ARBA" id="ARBA00006115"/>
    </source>
</evidence>
<dbReference type="OrthoDB" id="9806359at2"/>
<dbReference type="InterPro" id="IPR011051">
    <property type="entry name" value="RmlC_Cupin_sf"/>
</dbReference>
<dbReference type="RefSeq" id="WP_006301893.1">
    <property type="nucleotide sequence ID" value="NZ_CM001022.1"/>
</dbReference>
<keyword evidence="6" id="KW-0342">GTP-binding</keyword>
<dbReference type="Pfam" id="PF22640">
    <property type="entry name" value="ManC_GMP_beta-helix"/>
    <property type="match status" value="1"/>
</dbReference>
<dbReference type="InterPro" id="IPR049577">
    <property type="entry name" value="GMPP_N"/>
</dbReference>
<keyword evidence="3 12" id="KW-0808">Transferase</keyword>
<feature type="domain" description="Mannose-6-phosphate isomerase type II C-terminal" evidence="10">
    <location>
        <begin position="358"/>
        <end position="462"/>
    </location>
</feature>
<dbReference type="InterPro" id="IPR014710">
    <property type="entry name" value="RmlC-like_jellyroll"/>
</dbReference>
<dbReference type="GO" id="GO:0000271">
    <property type="term" value="P:polysaccharide biosynthetic process"/>
    <property type="evidence" value="ECO:0007669"/>
    <property type="project" value="InterPro"/>
</dbReference>
<dbReference type="SUPFAM" id="SSF53448">
    <property type="entry name" value="Nucleotide-diphospho-sugar transferases"/>
    <property type="match status" value="1"/>
</dbReference>
<evidence type="ECO:0000256" key="2">
    <source>
        <dbReference type="ARBA" id="ARBA00012387"/>
    </source>
</evidence>
<keyword evidence="4 12" id="KW-0548">Nucleotidyltransferase</keyword>
<dbReference type="GO" id="GO:0005525">
    <property type="term" value="F:GTP binding"/>
    <property type="evidence" value="ECO:0007669"/>
    <property type="project" value="UniProtKB-KW"/>
</dbReference>
<dbReference type="Gene3D" id="2.60.120.10">
    <property type="entry name" value="Jelly Rolls"/>
    <property type="match status" value="1"/>
</dbReference>
<dbReference type="STRING" id="584708.Apau_2240"/>
<dbReference type="InterPro" id="IPR001538">
    <property type="entry name" value="Man6P_isomerase-2_C"/>
</dbReference>
<evidence type="ECO:0000256" key="4">
    <source>
        <dbReference type="ARBA" id="ARBA00022695"/>
    </source>
</evidence>
<evidence type="ECO:0000313" key="12">
    <source>
        <dbReference type="EMBL" id="EFQ24649.1"/>
    </source>
</evidence>
<keyword evidence="5" id="KW-0547">Nucleotide-binding</keyword>
<dbReference type="CDD" id="cd02509">
    <property type="entry name" value="GDP-M1P_Guanylyltransferase"/>
    <property type="match status" value="1"/>
</dbReference>
<dbReference type="EC" id="2.7.7.13" evidence="2"/>
<evidence type="ECO:0000256" key="3">
    <source>
        <dbReference type="ARBA" id="ARBA00022679"/>
    </source>
</evidence>
<dbReference type="PANTHER" id="PTHR46390:SF1">
    <property type="entry name" value="MANNOSE-1-PHOSPHATE GUANYLYLTRANSFERASE"/>
    <property type="match status" value="1"/>
</dbReference>
<keyword evidence="13" id="KW-1185">Reference proteome</keyword>
<feature type="domain" description="Nucleotidyl transferase" evidence="9">
    <location>
        <begin position="10"/>
        <end position="283"/>
    </location>
</feature>
<evidence type="ECO:0000256" key="7">
    <source>
        <dbReference type="ARBA" id="ARBA00047343"/>
    </source>
</evidence>
<dbReference type="Proteomes" id="UP000005096">
    <property type="component" value="Chromosome"/>
</dbReference>
<dbReference type="AlphaFoldDB" id="E3CZF2"/>
<evidence type="ECO:0000259" key="10">
    <source>
        <dbReference type="Pfam" id="PF01050"/>
    </source>
</evidence>
<dbReference type="InterPro" id="IPR006375">
    <property type="entry name" value="Man1P_GuaTrfase/Man6P_Isoase"/>
</dbReference>